<dbReference type="Pfam" id="PF17899">
    <property type="entry name" value="Peptidase_M61_N"/>
    <property type="match status" value="1"/>
</dbReference>
<dbReference type="InterPro" id="IPR024191">
    <property type="entry name" value="Peptidase_M61"/>
</dbReference>
<evidence type="ECO:0000259" key="1">
    <source>
        <dbReference type="Pfam" id="PF05299"/>
    </source>
</evidence>
<organism evidence="3 4">
    <name type="scientific">Adhaeribacter soli</name>
    <dbReference type="NCBI Taxonomy" id="2607655"/>
    <lineage>
        <taxon>Bacteria</taxon>
        <taxon>Pseudomonadati</taxon>
        <taxon>Bacteroidota</taxon>
        <taxon>Cytophagia</taxon>
        <taxon>Cytophagales</taxon>
        <taxon>Hymenobacteraceae</taxon>
        <taxon>Adhaeribacter</taxon>
    </lineage>
</organism>
<dbReference type="AlphaFoldDB" id="A0A5N1IM24"/>
<comment type="caution">
    <text evidence="3">The sequence shown here is derived from an EMBL/GenBank/DDBJ whole genome shotgun (WGS) entry which is preliminary data.</text>
</comment>
<gene>
    <name evidence="3" type="ORF">F0P94_18760</name>
</gene>
<dbReference type="InterPro" id="IPR036034">
    <property type="entry name" value="PDZ_sf"/>
</dbReference>
<dbReference type="InterPro" id="IPR027268">
    <property type="entry name" value="Peptidase_M4/M1_CTD_sf"/>
</dbReference>
<dbReference type="Gene3D" id="2.60.40.3650">
    <property type="match status" value="1"/>
</dbReference>
<dbReference type="Pfam" id="PF05299">
    <property type="entry name" value="Peptidase_M61"/>
    <property type="match status" value="1"/>
</dbReference>
<dbReference type="InterPro" id="IPR007963">
    <property type="entry name" value="Peptidase_M61_catalytic"/>
</dbReference>
<protein>
    <submittedName>
        <fullName evidence="3">M61 family metallopeptidase</fullName>
    </submittedName>
</protein>
<dbReference type="RefSeq" id="WP_150905967.1">
    <property type="nucleotide sequence ID" value="NZ_VTWT01000014.1"/>
</dbReference>
<feature type="domain" description="Peptidase M61 N-terminal" evidence="2">
    <location>
        <begin position="3"/>
        <end position="166"/>
    </location>
</feature>
<dbReference type="EMBL" id="VTWT01000014">
    <property type="protein sequence ID" value="KAA9324957.1"/>
    <property type="molecule type" value="Genomic_DNA"/>
</dbReference>
<dbReference type="PIRSF" id="PIRSF016493">
    <property type="entry name" value="Glycyl_aminpptds"/>
    <property type="match status" value="1"/>
</dbReference>
<sequence length="572" mass="66815">MIHYHVSYNNPLSYFLQIEMRIPALQQPLLHLQLPAWRPGRYELQNFAQKIRKFEIVDADSQPVHYEKITKDRWLVHTENLPEITVRYDFYAHQMDAGGSWLDETQLYINPVNCFMSAEGFENLPCELVLNIPENWQIACGMKAKNQNTLLARNFDELVDCPLFASATLQHEVYTVQGIPFHIWIQGNCKPDWPAILADFRDFTEEQLRLFHDFPVQDYHFMFQILPYKHYHGVEHSNSTVCVLGPADALMQRNTYKELLGVSCHELFHTWNIKNIRPAEMMPYDYTQENYFKTGFVAEGITTYYGDYLLGRSGVFSANQYFDELNGVLKKHYDDYGRHNYSVTDSSFDTWLDGYKPGIPDRKVSIYHKGALAALILDLELRRVSENQYSLDDIMRRLYNEFGKTGIGYSEQDYINLVLETGGPSFREYFEEIIYGTVPLENSLDTALRFVGCELREENNPISYERKFGFRAVMKKEWPNVSAIMPDAPAAFVFTTDDDIIAVNGRRVENNLNELFKEGESFEVAVFRNYQLRTVKLETNGRNYLSNYIVAKRPDATEAEKDNFQRWLNQKF</sequence>
<evidence type="ECO:0000259" key="2">
    <source>
        <dbReference type="Pfam" id="PF17899"/>
    </source>
</evidence>
<name>A0A5N1IM24_9BACT</name>
<dbReference type="SUPFAM" id="SSF50156">
    <property type="entry name" value="PDZ domain-like"/>
    <property type="match status" value="1"/>
</dbReference>
<evidence type="ECO:0000313" key="4">
    <source>
        <dbReference type="Proteomes" id="UP000326570"/>
    </source>
</evidence>
<proteinExistence type="predicted"/>
<feature type="domain" description="Peptidase M61 catalytic" evidence="1">
    <location>
        <begin position="259"/>
        <end position="372"/>
    </location>
</feature>
<accession>A0A5N1IM24</accession>
<dbReference type="Gene3D" id="1.10.390.10">
    <property type="entry name" value="Neutral Protease Domain 2"/>
    <property type="match status" value="1"/>
</dbReference>
<evidence type="ECO:0000313" key="3">
    <source>
        <dbReference type="EMBL" id="KAA9324957.1"/>
    </source>
</evidence>
<reference evidence="3 4" key="1">
    <citation type="submission" date="2019-09" db="EMBL/GenBank/DDBJ databases">
        <title>Genome sequence of Adhaeribacter sp. M2.</title>
        <authorList>
            <person name="Srinivasan S."/>
        </authorList>
    </citation>
    <scope>NUCLEOTIDE SEQUENCE [LARGE SCALE GENOMIC DNA]</scope>
    <source>
        <strain evidence="3 4">M2</strain>
    </source>
</reference>
<dbReference type="InterPro" id="IPR040756">
    <property type="entry name" value="Peptidase_M61_N"/>
</dbReference>
<dbReference type="Proteomes" id="UP000326570">
    <property type="component" value="Unassembled WGS sequence"/>
</dbReference>
<keyword evidence="4" id="KW-1185">Reference proteome</keyword>